<gene>
    <name evidence="11" type="ORF">GKO32_04460</name>
</gene>
<evidence type="ECO:0000256" key="9">
    <source>
        <dbReference type="SAM" id="Phobius"/>
    </source>
</evidence>
<dbReference type="InterPro" id="IPR036259">
    <property type="entry name" value="MFS_trans_sf"/>
</dbReference>
<feature type="transmembrane region" description="Helical" evidence="9">
    <location>
        <begin position="255"/>
        <end position="274"/>
    </location>
</feature>
<feature type="transmembrane region" description="Helical" evidence="9">
    <location>
        <begin position="319"/>
        <end position="337"/>
    </location>
</feature>
<keyword evidence="4" id="KW-1003">Cell membrane</keyword>
<evidence type="ECO:0000313" key="12">
    <source>
        <dbReference type="Proteomes" id="UP000440096"/>
    </source>
</evidence>
<dbReference type="SUPFAM" id="SSF103473">
    <property type="entry name" value="MFS general substrate transporter"/>
    <property type="match status" value="1"/>
</dbReference>
<evidence type="ECO:0000256" key="1">
    <source>
        <dbReference type="ARBA" id="ARBA00004651"/>
    </source>
</evidence>
<dbReference type="InterPro" id="IPR011701">
    <property type="entry name" value="MFS"/>
</dbReference>
<keyword evidence="7 9" id="KW-1133">Transmembrane helix</keyword>
<keyword evidence="8 9" id="KW-0472">Membrane</keyword>
<comment type="subcellular location">
    <subcellularLocation>
        <location evidence="1">Cell membrane</location>
        <topology evidence="1">Multi-pass membrane protein</topology>
    </subcellularLocation>
</comment>
<keyword evidence="6" id="KW-0769">Symport</keyword>
<evidence type="ECO:0000256" key="6">
    <source>
        <dbReference type="ARBA" id="ARBA00022847"/>
    </source>
</evidence>
<dbReference type="PANTHER" id="PTHR43528">
    <property type="entry name" value="ALPHA-KETOGLUTARATE PERMEASE"/>
    <property type="match status" value="1"/>
</dbReference>
<protein>
    <submittedName>
        <fullName evidence="11">MFS transporter</fullName>
    </submittedName>
</protein>
<feature type="transmembrane region" description="Helical" evidence="9">
    <location>
        <begin position="64"/>
        <end position="86"/>
    </location>
</feature>
<dbReference type="GO" id="GO:0005886">
    <property type="term" value="C:plasma membrane"/>
    <property type="evidence" value="ECO:0007669"/>
    <property type="project" value="UniProtKB-SubCell"/>
</dbReference>
<feature type="transmembrane region" description="Helical" evidence="9">
    <location>
        <begin position="413"/>
        <end position="430"/>
    </location>
</feature>
<dbReference type="InterPro" id="IPR005829">
    <property type="entry name" value="Sugar_transporter_CS"/>
</dbReference>
<comment type="similarity">
    <text evidence="2">Belongs to the major facilitator superfamily. Metabolite:H+ Symporter (MHS) family (TC 2.A.1.6) family.</text>
</comment>
<name>A0A6N7Z150_9PSEU</name>
<evidence type="ECO:0000256" key="8">
    <source>
        <dbReference type="ARBA" id="ARBA00023136"/>
    </source>
</evidence>
<feature type="transmembrane region" description="Helical" evidence="9">
    <location>
        <begin position="286"/>
        <end position="307"/>
    </location>
</feature>
<dbReference type="PANTHER" id="PTHR43528:SF1">
    <property type="entry name" value="ALPHA-KETOGLUTARATE PERMEASE"/>
    <property type="match status" value="1"/>
</dbReference>
<evidence type="ECO:0000313" key="11">
    <source>
        <dbReference type="EMBL" id="MTD53234.1"/>
    </source>
</evidence>
<dbReference type="GO" id="GO:0015293">
    <property type="term" value="F:symporter activity"/>
    <property type="evidence" value="ECO:0007669"/>
    <property type="project" value="UniProtKB-KW"/>
</dbReference>
<evidence type="ECO:0000256" key="2">
    <source>
        <dbReference type="ARBA" id="ARBA00008240"/>
    </source>
</evidence>
<accession>A0A6N7Z150</accession>
<proteinExistence type="inferred from homology"/>
<dbReference type="Proteomes" id="UP000440096">
    <property type="component" value="Unassembled WGS sequence"/>
</dbReference>
<keyword evidence="3" id="KW-0813">Transport</keyword>
<keyword evidence="12" id="KW-1185">Reference proteome</keyword>
<dbReference type="AlphaFoldDB" id="A0A6N7Z150"/>
<feature type="transmembrane region" description="Helical" evidence="9">
    <location>
        <begin position="389"/>
        <end position="407"/>
    </location>
</feature>
<dbReference type="InterPro" id="IPR020846">
    <property type="entry name" value="MFS_dom"/>
</dbReference>
<dbReference type="Gene3D" id="1.20.1250.20">
    <property type="entry name" value="MFS general substrate transporter like domains"/>
    <property type="match status" value="2"/>
</dbReference>
<evidence type="ECO:0000256" key="7">
    <source>
        <dbReference type="ARBA" id="ARBA00022989"/>
    </source>
</evidence>
<reference evidence="11 12" key="1">
    <citation type="submission" date="2019-11" db="EMBL/GenBank/DDBJ databases">
        <title>Draft genome of Amycolatopsis RM579.</title>
        <authorList>
            <person name="Duangmal K."/>
            <person name="Mingma R."/>
        </authorList>
    </citation>
    <scope>NUCLEOTIDE SEQUENCE [LARGE SCALE GENOMIC DNA]</scope>
    <source>
        <strain evidence="11 12">RM579</strain>
    </source>
</reference>
<dbReference type="EMBL" id="WMBA01000004">
    <property type="protein sequence ID" value="MTD53234.1"/>
    <property type="molecule type" value="Genomic_DNA"/>
</dbReference>
<dbReference type="PROSITE" id="PS00217">
    <property type="entry name" value="SUGAR_TRANSPORT_2"/>
    <property type="match status" value="1"/>
</dbReference>
<feature type="domain" description="Major facilitator superfamily (MFS) profile" evidence="10">
    <location>
        <begin position="27"/>
        <end position="435"/>
    </location>
</feature>
<feature type="transmembrane region" description="Helical" evidence="9">
    <location>
        <begin position="198"/>
        <end position="217"/>
    </location>
</feature>
<comment type="caution">
    <text evidence="11">The sequence shown here is derived from an EMBL/GenBank/DDBJ whole genome shotgun (WGS) entry which is preliminary data.</text>
</comment>
<feature type="transmembrane region" description="Helical" evidence="9">
    <location>
        <begin position="98"/>
        <end position="119"/>
    </location>
</feature>
<evidence type="ECO:0000256" key="5">
    <source>
        <dbReference type="ARBA" id="ARBA00022692"/>
    </source>
</evidence>
<dbReference type="OrthoDB" id="9066401at2"/>
<keyword evidence="5 9" id="KW-0812">Transmembrane</keyword>
<evidence type="ECO:0000256" key="3">
    <source>
        <dbReference type="ARBA" id="ARBA00022448"/>
    </source>
</evidence>
<dbReference type="PROSITE" id="PS50850">
    <property type="entry name" value="MFS"/>
    <property type="match status" value="1"/>
</dbReference>
<evidence type="ECO:0000259" key="10">
    <source>
        <dbReference type="PROSITE" id="PS50850"/>
    </source>
</evidence>
<dbReference type="Pfam" id="PF07690">
    <property type="entry name" value="MFS_1"/>
    <property type="match status" value="1"/>
</dbReference>
<feature type="transmembrane region" description="Helical" evidence="9">
    <location>
        <begin position="343"/>
        <end position="368"/>
    </location>
</feature>
<dbReference type="RefSeq" id="WP_154755477.1">
    <property type="nucleotide sequence ID" value="NZ_WMBA01000004.1"/>
</dbReference>
<dbReference type="InterPro" id="IPR051084">
    <property type="entry name" value="H+-coupled_symporters"/>
</dbReference>
<evidence type="ECO:0000256" key="4">
    <source>
        <dbReference type="ARBA" id="ARBA00022475"/>
    </source>
</evidence>
<organism evidence="11 12">
    <name type="scientific">Amycolatopsis pithecellobii</name>
    <dbReference type="NCBI Taxonomy" id="664692"/>
    <lineage>
        <taxon>Bacteria</taxon>
        <taxon>Bacillati</taxon>
        <taxon>Actinomycetota</taxon>
        <taxon>Actinomycetes</taxon>
        <taxon>Pseudonocardiales</taxon>
        <taxon>Pseudonocardiaceae</taxon>
        <taxon>Amycolatopsis</taxon>
    </lineage>
</organism>
<sequence>MSAEDLTSVEREVSPAEPRTRLSLGRLVSTVAVGNLLEWYDFGVYGYFALVIARQFFAGGQSTALLLTFASFGVGFLARPLGAIVFGHVGDRGGRRKALTYSVLGMGVATFLIGCAPTYHQIGLAAPVLLTVLRLLQGFASGGEWAGSATYMLESSPPGRRGFATSWQLSSVALSLTLSASVAALINAVMPASAVESWGWRLPFLAGALIVIPAWILRRSAPETSAFETLKANEQVATAPLREAFRTARRPMLKAVGLVALMGVAYYILLTYLATWLVTWAGFSPALANLTMAIESAALAVATPIFGALSDRIGRKPPMLTACALFAVVSYPVFLLLQNSPAWGVMLLLLVCVVLLGMAVGPATAALAELFPAQVRYTALSIPYHSTTAIFGGFAPFIAAFLVTWTHDGSAPAWYLVAAAVFGFVAVLTFKETARQPLA</sequence>